<protein>
    <submittedName>
        <fullName evidence="1">Uncharacterized protein</fullName>
    </submittedName>
</protein>
<dbReference type="EMBL" id="UZAL01048880">
    <property type="protein sequence ID" value="VDP85882.1"/>
    <property type="molecule type" value="Genomic_DNA"/>
</dbReference>
<dbReference type="PANTHER" id="PTHR47027">
    <property type="entry name" value="REVERSE TRANSCRIPTASE DOMAIN-CONTAINING PROTEIN"/>
    <property type="match status" value="1"/>
</dbReference>
<evidence type="ECO:0000313" key="2">
    <source>
        <dbReference type="Proteomes" id="UP000269396"/>
    </source>
</evidence>
<proteinExistence type="predicted"/>
<gene>
    <name evidence="1" type="ORF">SMTD_LOCUS21869</name>
</gene>
<dbReference type="PANTHER" id="PTHR47027:SF25">
    <property type="entry name" value="REVERSE TRANSCRIPTASE DOMAIN-CONTAINING PROTEIN"/>
    <property type="match status" value="1"/>
</dbReference>
<name>A0A183Q5I2_9TREM</name>
<reference evidence="1 2" key="1">
    <citation type="submission" date="2018-11" db="EMBL/GenBank/DDBJ databases">
        <authorList>
            <consortium name="Pathogen Informatics"/>
        </authorList>
    </citation>
    <scope>NUCLEOTIDE SEQUENCE [LARGE SCALE GENOMIC DNA]</scope>
    <source>
        <strain>Denwood</strain>
        <strain evidence="2">Zambia</strain>
    </source>
</reference>
<evidence type="ECO:0000313" key="1">
    <source>
        <dbReference type="EMBL" id="VDP85882.1"/>
    </source>
</evidence>
<sequence length="138" mass="15505">MKTSTSGRKHGIQWTGRMQLDGLDFADDLALLSHTQQHIQEKVTSVEAASVAVGLDIHKWKSKIFRCNTACKNRFTHDGEALEDVKTFIYLGNIIDKHGESDADVKAWMGNARTAYLQLKDICNSKQLSVSQHQSQNF</sequence>
<keyword evidence="2" id="KW-1185">Reference proteome</keyword>
<accession>A0A183Q5I2</accession>
<dbReference type="AlphaFoldDB" id="A0A183Q5I2"/>
<organism evidence="1 2">
    <name type="scientific">Schistosoma mattheei</name>
    <dbReference type="NCBI Taxonomy" id="31246"/>
    <lineage>
        <taxon>Eukaryota</taxon>
        <taxon>Metazoa</taxon>
        <taxon>Spiralia</taxon>
        <taxon>Lophotrochozoa</taxon>
        <taxon>Platyhelminthes</taxon>
        <taxon>Trematoda</taxon>
        <taxon>Digenea</taxon>
        <taxon>Strigeidida</taxon>
        <taxon>Schistosomatoidea</taxon>
        <taxon>Schistosomatidae</taxon>
        <taxon>Schistosoma</taxon>
    </lineage>
</organism>
<dbReference type="Proteomes" id="UP000269396">
    <property type="component" value="Unassembled WGS sequence"/>
</dbReference>